<sequence>MSDVVKAAFLFVAPEADPDVHRHWVKTPKVHLLVVGVADYRQAVTTAKVLVEKEGISALELCGGFGNRGTALVAEAVGGSVPVGVVRFDAHPGLGHVRGDTLF</sequence>
<dbReference type="EMBL" id="RJVA01000013">
    <property type="protein sequence ID" value="ROQ90944.1"/>
    <property type="molecule type" value="Genomic_DNA"/>
</dbReference>
<proteinExistence type="predicted"/>
<name>A0A3N1UI53_9BACT</name>
<keyword evidence="2" id="KW-1185">Reference proteome</keyword>
<dbReference type="RefSeq" id="WP_123290683.1">
    <property type="nucleotide sequence ID" value="NZ_RJVA01000013.1"/>
</dbReference>
<organism evidence="1 2">
    <name type="scientific">Desulfosoma caldarium</name>
    <dbReference type="NCBI Taxonomy" id="610254"/>
    <lineage>
        <taxon>Bacteria</taxon>
        <taxon>Pseudomonadati</taxon>
        <taxon>Thermodesulfobacteriota</taxon>
        <taxon>Syntrophobacteria</taxon>
        <taxon>Syntrophobacterales</taxon>
        <taxon>Syntrophobacteraceae</taxon>
        <taxon>Desulfosoma</taxon>
    </lineage>
</organism>
<gene>
    <name evidence="1" type="ORF">EDC27_2214</name>
</gene>
<evidence type="ECO:0000313" key="2">
    <source>
        <dbReference type="Proteomes" id="UP000276223"/>
    </source>
</evidence>
<comment type="caution">
    <text evidence="1">The sequence shown here is derived from an EMBL/GenBank/DDBJ whole genome shotgun (WGS) entry which is preliminary data.</text>
</comment>
<dbReference type="OrthoDB" id="8595161at2"/>
<protein>
    <submittedName>
        <fullName evidence="1">Uncharacterized protein</fullName>
    </submittedName>
</protein>
<dbReference type="InterPro" id="IPR045441">
    <property type="entry name" value="DUF6506"/>
</dbReference>
<dbReference type="Proteomes" id="UP000276223">
    <property type="component" value="Unassembled WGS sequence"/>
</dbReference>
<accession>A0A3N1UI53</accession>
<dbReference type="Pfam" id="PF20116">
    <property type="entry name" value="DUF6506"/>
    <property type="match status" value="1"/>
</dbReference>
<evidence type="ECO:0000313" key="1">
    <source>
        <dbReference type="EMBL" id="ROQ90944.1"/>
    </source>
</evidence>
<reference evidence="1 2" key="1">
    <citation type="submission" date="2018-11" db="EMBL/GenBank/DDBJ databases">
        <title>Genomic Encyclopedia of Type Strains, Phase IV (KMG-IV): sequencing the most valuable type-strain genomes for metagenomic binning, comparative biology and taxonomic classification.</title>
        <authorList>
            <person name="Goeker M."/>
        </authorList>
    </citation>
    <scope>NUCLEOTIDE SEQUENCE [LARGE SCALE GENOMIC DNA]</scope>
    <source>
        <strain evidence="1 2">DSM 22027</strain>
    </source>
</reference>
<dbReference type="AlphaFoldDB" id="A0A3N1UI53"/>